<organism evidence="2 3">
    <name type="scientific">Plesiomonas shigelloides 302-73</name>
    <dbReference type="NCBI Taxonomy" id="1315976"/>
    <lineage>
        <taxon>Bacteria</taxon>
        <taxon>Pseudomonadati</taxon>
        <taxon>Pseudomonadota</taxon>
        <taxon>Gammaproteobacteria</taxon>
        <taxon>Enterobacterales</taxon>
        <taxon>Enterobacteriaceae</taxon>
        <taxon>Plesiomonas</taxon>
    </lineage>
</organism>
<dbReference type="AlphaFoldDB" id="R8AR11"/>
<dbReference type="Proteomes" id="UP000014012">
    <property type="component" value="Unassembled WGS sequence"/>
</dbReference>
<dbReference type="EMBL" id="AQQO01000183">
    <property type="protein sequence ID" value="EON88766.1"/>
    <property type="molecule type" value="Genomic_DNA"/>
</dbReference>
<protein>
    <recommendedName>
        <fullName evidence="1">Retrovirus-related Pol polyprotein from transposon TNT 1-94-like beta-barrel domain-containing protein</fullName>
    </recommendedName>
</protein>
<dbReference type="RefSeq" id="WP_010863401.1">
    <property type="nucleotide sequence ID" value="NZ_AQQO01000183.1"/>
</dbReference>
<feature type="non-terminal residue" evidence="2">
    <location>
        <position position="1"/>
    </location>
</feature>
<sequence length="83" mass="9231">DAVTNGSVTFGDESKIPVKGKGKILIRLKNGDHQFISNVYYVPNMKTNILSVGQLLEKGYNIHMKDNNLFLRDGQSKLIAKVP</sequence>
<keyword evidence="3" id="KW-1185">Reference proteome</keyword>
<dbReference type="Pfam" id="PF22936">
    <property type="entry name" value="Pol_BBD"/>
    <property type="match status" value="1"/>
</dbReference>
<gene>
    <name evidence="2" type="ORF">PLESHI_08894</name>
</gene>
<name>R8AR11_PLESH</name>
<reference evidence="2 3" key="1">
    <citation type="journal article" date="2013" name="Genome Announc.">
        <title>Genome Sequence of Plesiomonas shigelloides Strain 302-73 (Serotype O1).</title>
        <authorList>
            <person name="Pique N."/>
            <person name="Aquilini E."/>
            <person name="Alioto T."/>
            <person name="Minana-Galbis D."/>
            <person name="Tomas J.M."/>
        </authorList>
    </citation>
    <scope>NUCLEOTIDE SEQUENCE [LARGE SCALE GENOMIC DNA]</scope>
    <source>
        <strain evidence="2 3">302-73</strain>
    </source>
</reference>
<proteinExistence type="predicted"/>
<feature type="domain" description="Retrovirus-related Pol polyprotein from transposon TNT 1-94-like beta-barrel" evidence="1">
    <location>
        <begin position="3"/>
        <end position="60"/>
    </location>
</feature>
<comment type="caution">
    <text evidence="2">The sequence shown here is derived from an EMBL/GenBank/DDBJ whole genome shotgun (WGS) entry which is preliminary data.</text>
</comment>
<evidence type="ECO:0000313" key="3">
    <source>
        <dbReference type="Proteomes" id="UP000014012"/>
    </source>
</evidence>
<feature type="non-terminal residue" evidence="2">
    <location>
        <position position="83"/>
    </location>
</feature>
<accession>R8AR11</accession>
<evidence type="ECO:0000259" key="1">
    <source>
        <dbReference type="Pfam" id="PF22936"/>
    </source>
</evidence>
<dbReference type="InterPro" id="IPR054722">
    <property type="entry name" value="PolX-like_BBD"/>
</dbReference>
<evidence type="ECO:0000313" key="2">
    <source>
        <dbReference type="EMBL" id="EON88766.1"/>
    </source>
</evidence>